<accession>A0ABD2LL52</accession>
<keyword evidence="8" id="KW-1185">Reference proteome</keyword>
<evidence type="ECO:0000256" key="1">
    <source>
        <dbReference type="ARBA" id="ARBA00022723"/>
    </source>
</evidence>
<name>A0ABD2LL52_9BILA</name>
<feature type="transmembrane region" description="Helical" evidence="5">
    <location>
        <begin position="109"/>
        <end position="126"/>
    </location>
</feature>
<dbReference type="SUPFAM" id="SSF57850">
    <property type="entry name" value="RING/U-box"/>
    <property type="match status" value="1"/>
</dbReference>
<dbReference type="PROSITE" id="PS50089">
    <property type="entry name" value="ZF_RING_2"/>
    <property type="match status" value="1"/>
</dbReference>
<keyword evidence="5" id="KW-0472">Membrane</keyword>
<evidence type="ECO:0000256" key="3">
    <source>
        <dbReference type="ARBA" id="ARBA00022833"/>
    </source>
</evidence>
<evidence type="ECO:0000313" key="7">
    <source>
        <dbReference type="EMBL" id="KAL3115632.1"/>
    </source>
</evidence>
<dbReference type="InterPro" id="IPR052788">
    <property type="entry name" value="RING-type_E3_ligase_ATL"/>
</dbReference>
<keyword evidence="2 4" id="KW-0863">Zinc-finger</keyword>
<dbReference type="InterPro" id="IPR001841">
    <property type="entry name" value="Znf_RING"/>
</dbReference>
<proteinExistence type="predicted"/>
<reference evidence="7 8" key="1">
    <citation type="submission" date="2024-10" db="EMBL/GenBank/DDBJ databases">
        <authorList>
            <person name="Kim D."/>
        </authorList>
    </citation>
    <scope>NUCLEOTIDE SEQUENCE [LARGE SCALE GENOMIC DNA]</scope>
    <source>
        <strain evidence="7">BH-2024</strain>
    </source>
</reference>
<feature type="domain" description="RING-type" evidence="6">
    <location>
        <begin position="212"/>
        <end position="254"/>
    </location>
</feature>
<dbReference type="InterPro" id="IPR013083">
    <property type="entry name" value="Znf_RING/FYVE/PHD"/>
</dbReference>
<dbReference type="EMBL" id="JBICBT010000373">
    <property type="protein sequence ID" value="KAL3115632.1"/>
    <property type="molecule type" value="Genomic_DNA"/>
</dbReference>
<dbReference type="CDD" id="cd16454">
    <property type="entry name" value="RING-H2_PA-TM-RING"/>
    <property type="match status" value="1"/>
</dbReference>
<evidence type="ECO:0000256" key="2">
    <source>
        <dbReference type="ARBA" id="ARBA00022771"/>
    </source>
</evidence>
<organism evidence="7 8">
    <name type="scientific">Heterodera trifolii</name>
    <dbReference type="NCBI Taxonomy" id="157864"/>
    <lineage>
        <taxon>Eukaryota</taxon>
        <taxon>Metazoa</taxon>
        <taxon>Ecdysozoa</taxon>
        <taxon>Nematoda</taxon>
        <taxon>Chromadorea</taxon>
        <taxon>Rhabditida</taxon>
        <taxon>Tylenchina</taxon>
        <taxon>Tylenchomorpha</taxon>
        <taxon>Tylenchoidea</taxon>
        <taxon>Heteroderidae</taxon>
        <taxon>Heteroderinae</taxon>
        <taxon>Heterodera</taxon>
    </lineage>
</organism>
<dbReference type="Pfam" id="PF13639">
    <property type="entry name" value="zf-RING_2"/>
    <property type="match status" value="1"/>
</dbReference>
<keyword evidence="5" id="KW-0812">Transmembrane</keyword>
<dbReference type="AlphaFoldDB" id="A0ABD2LL52"/>
<keyword evidence="5" id="KW-1133">Transmembrane helix</keyword>
<protein>
    <recommendedName>
        <fullName evidence="6">RING-type domain-containing protein</fullName>
    </recommendedName>
</protein>
<evidence type="ECO:0000256" key="5">
    <source>
        <dbReference type="SAM" id="Phobius"/>
    </source>
</evidence>
<sequence length="275" mass="31388">MAKRGQIPLESQREAKEKEPKEILIGLIDIYNEWQLDVNKVIKSCKKYGKKGKEENGQKGKEKYGQKERRFLQFVSHSLEMKWDGNAFSAGGQQQEEDDDDANAVGLELFLIIALVCIGIMLKFLYDYYIQRQQLQQQQPGANIVPAAVGATAEVILNNNNNNNDQPINIEAIQQHQQQHQQQQQQILALVAAYRAMPQILFMAIDQQRDDCAICLDPIPLETFVRPLPCNHIFHNDCIEKWYGSNHETCPICRREMATQNGPEQHNNGTANGQK</sequence>
<gene>
    <name evidence="7" type="ORF">niasHT_012775</name>
</gene>
<dbReference type="GO" id="GO:0008270">
    <property type="term" value="F:zinc ion binding"/>
    <property type="evidence" value="ECO:0007669"/>
    <property type="project" value="UniProtKB-KW"/>
</dbReference>
<dbReference type="SMART" id="SM00184">
    <property type="entry name" value="RING"/>
    <property type="match status" value="1"/>
</dbReference>
<keyword evidence="3" id="KW-0862">Zinc</keyword>
<dbReference type="PANTHER" id="PTHR45798:SF97">
    <property type="entry name" value="ALCOHOL-SENSITIVE RING FINGER PROTEIN 1"/>
    <property type="match status" value="1"/>
</dbReference>
<evidence type="ECO:0000313" key="8">
    <source>
        <dbReference type="Proteomes" id="UP001620626"/>
    </source>
</evidence>
<comment type="caution">
    <text evidence="7">The sequence shown here is derived from an EMBL/GenBank/DDBJ whole genome shotgun (WGS) entry which is preliminary data.</text>
</comment>
<evidence type="ECO:0000256" key="4">
    <source>
        <dbReference type="PROSITE-ProRule" id="PRU00175"/>
    </source>
</evidence>
<keyword evidence="1" id="KW-0479">Metal-binding</keyword>
<evidence type="ECO:0000259" key="6">
    <source>
        <dbReference type="PROSITE" id="PS50089"/>
    </source>
</evidence>
<dbReference type="PANTHER" id="PTHR45798">
    <property type="entry name" value="RING-H2 FINGER PROTEIN ATL61-RELATED-RELATED"/>
    <property type="match status" value="1"/>
</dbReference>
<dbReference type="Gene3D" id="3.30.40.10">
    <property type="entry name" value="Zinc/RING finger domain, C3HC4 (zinc finger)"/>
    <property type="match status" value="1"/>
</dbReference>
<dbReference type="Proteomes" id="UP001620626">
    <property type="component" value="Unassembled WGS sequence"/>
</dbReference>